<evidence type="ECO:0000313" key="1">
    <source>
        <dbReference type="EMBL" id="AWD33303.1"/>
    </source>
</evidence>
<dbReference type="Proteomes" id="UP000244519">
    <property type="component" value="Chromosome"/>
</dbReference>
<gene>
    <name evidence="1" type="ORF">Fsol_00509</name>
</gene>
<dbReference type="EMBL" id="CP025989">
    <property type="protein sequence ID" value="AWD33303.1"/>
    <property type="molecule type" value="Genomic_DNA"/>
</dbReference>
<keyword evidence="2" id="KW-1185">Reference proteome</keyword>
<evidence type="ECO:0000313" key="2">
    <source>
        <dbReference type="Proteomes" id="UP000244519"/>
    </source>
</evidence>
<reference evidence="1 2" key="1">
    <citation type="journal article" date="2018" name="Genome Biol. Evol.">
        <title>The Genome Sequence of "Candidatus Fokinia solitaria": Insights on Reductive Evolution in Rickettsiales.</title>
        <authorList>
            <person name="Floriano A.M."/>
            <person name="Castelli M."/>
            <person name="Krenek S."/>
            <person name="Berendonk T.U."/>
            <person name="Bazzocchi C."/>
            <person name="Petroni G."/>
            <person name="Sassera D."/>
        </authorList>
    </citation>
    <scope>NUCLEOTIDE SEQUENCE [LARGE SCALE GENOMIC DNA]</scope>
    <source>
        <strain evidence="1">Rio ETE_ALG 3VII</strain>
    </source>
</reference>
<organism evidence="1 2">
    <name type="scientific">Candidatus Fokinia solitaria</name>
    <dbReference type="NCBI Taxonomy" id="1802984"/>
    <lineage>
        <taxon>Bacteria</taxon>
        <taxon>Pseudomonadati</taxon>
        <taxon>Pseudomonadota</taxon>
        <taxon>Alphaproteobacteria</taxon>
        <taxon>Rickettsiales</taxon>
        <taxon>Candidatus Midichloriaceae</taxon>
        <taxon>Candidatus Fokinia</taxon>
    </lineage>
</organism>
<dbReference type="KEGG" id="fso:Fsol_00509"/>
<proteinExistence type="predicted"/>
<accession>A0A2U8BSK9</accession>
<sequence length="82" mass="9145">MEVLLNMESEFLSQGGFDGNKRYNLPLEDWITTANHPPALFWGAEISNMLHKIRLEDAALLTSRIGSGLGDAKIPSLFNSRK</sequence>
<name>A0A2U8BSK9_9RICK</name>
<protein>
    <submittedName>
        <fullName evidence="1">Uncharacterized protein</fullName>
    </submittedName>
</protein>
<dbReference type="AlphaFoldDB" id="A0A2U8BSK9"/>